<protein>
    <recommendedName>
        <fullName evidence="4">DYW domain-containing protein</fullName>
    </recommendedName>
</protein>
<feature type="repeat" description="PPR" evidence="3">
    <location>
        <begin position="90"/>
        <end position="124"/>
    </location>
</feature>
<dbReference type="InterPro" id="IPR046960">
    <property type="entry name" value="PPR_At4g14850-like_plant"/>
</dbReference>
<evidence type="ECO:0000256" key="1">
    <source>
        <dbReference type="ARBA" id="ARBA00006643"/>
    </source>
</evidence>
<dbReference type="Pfam" id="PF13041">
    <property type="entry name" value="PPR_2"/>
    <property type="match status" value="3"/>
</dbReference>
<sequence length="626" mass="70845">MATTTLHHFPAKTITSAATITQFPENPKTLILQKCKTTKDLNQVHAHLIKTRLHLNPRLTENLLESAAILIPNTTMDYSLSIFHKVNQPDSSAYNVMIRAFTLKQSPQEALILYKKMNENVIQPDHFTFTCTLKACSKLRALREGEQLHAQTVKSGFGSNDFINNTLIHMYANCGKIEVARKVFDGTSKSDVFAWNSMFAGHVRTRRCKEALDVFHDMQMASAEPNEVTFVSVLSSCAVLGALETGKWVHFYVKKKRMELTITLGTALMDFYAKCGLIDSAIEVFNKMPFKNVFSWTVIIQGLANNGHGKRALDFYYLMREKSIEPNEVTFMGVLSACSHVGMVHEGREFFVSMSKDFGIDPRMEHYGCMVDILGRAGLIEEAYQFIMNMPIQPNAVIWRTLIASCRAHKDVEFGEESLKNLVQLEPMNSGDYILLSNIYASVGRWEDAMRVRNQMREKGIKKTPGCSLIELDGEIYEFFAEDSGSPHSKEVYNAAEKMIKKIKSAGYMPNAADARLDAEEDYKEVSVAHHRTKVLVIKSGFLEQPKGSENRYFRNATCCQSNHSIASFLSHLFNPIFIIKLLKRFNGYKINKCHCKICMTLASSGVLKPLQCIKCSAFIYIDIYY</sequence>
<organism evidence="5 6">
    <name type="scientific">Xanthoceras sorbifolium</name>
    <dbReference type="NCBI Taxonomy" id="99658"/>
    <lineage>
        <taxon>Eukaryota</taxon>
        <taxon>Viridiplantae</taxon>
        <taxon>Streptophyta</taxon>
        <taxon>Embryophyta</taxon>
        <taxon>Tracheophyta</taxon>
        <taxon>Spermatophyta</taxon>
        <taxon>Magnoliopsida</taxon>
        <taxon>eudicotyledons</taxon>
        <taxon>Gunneridae</taxon>
        <taxon>Pentapetalae</taxon>
        <taxon>rosids</taxon>
        <taxon>malvids</taxon>
        <taxon>Sapindales</taxon>
        <taxon>Sapindaceae</taxon>
        <taxon>Xanthoceroideae</taxon>
        <taxon>Xanthoceras</taxon>
    </lineage>
</organism>
<feature type="repeat" description="PPR" evidence="3">
    <location>
        <begin position="191"/>
        <end position="225"/>
    </location>
</feature>
<evidence type="ECO:0000259" key="4">
    <source>
        <dbReference type="Pfam" id="PF14432"/>
    </source>
</evidence>
<accession>A0ABQ8H7D2</accession>
<comment type="caution">
    <text evidence="5">The sequence shown here is derived from an EMBL/GenBank/DDBJ whole genome shotgun (WGS) entry which is preliminary data.</text>
</comment>
<dbReference type="InterPro" id="IPR046848">
    <property type="entry name" value="E_motif"/>
</dbReference>
<evidence type="ECO:0000256" key="2">
    <source>
        <dbReference type="ARBA" id="ARBA00022737"/>
    </source>
</evidence>
<dbReference type="Pfam" id="PF20431">
    <property type="entry name" value="E_motif"/>
    <property type="match status" value="1"/>
</dbReference>
<dbReference type="InterPro" id="IPR011990">
    <property type="entry name" value="TPR-like_helical_dom_sf"/>
</dbReference>
<dbReference type="Proteomes" id="UP000827721">
    <property type="component" value="Unassembled WGS sequence"/>
</dbReference>
<dbReference type="PANTHER" id="PTHR47926:SF458">
    <property type="entry name" value="PENTATRICOPEPTIDE REPEAT-CONTAINING PROTEIN"/>
    <property type="match status" value="1"/>
</dbReference>
<name>A0ABQ8H7D2_9ROSI</name>
<feature type="repeat" description="PPR" evidence="3">
    <location>
        <begin position="429"/>
        <end position="463"/>
    </location>
</feature>
<dbReference type="EMBL" id="JAFEMO010000013">
    <property type="protein sequence ID" value="KAH7549832.1"/>
    <property type="molecule type" value="Genomic_DNA"/>
</dbReference>
<evidence type="ECO:0000313" key="5">
    <source>
        <dbReference type="EMBL" id="KAH7549832.1"/>
    </source>
</evidence>
<reference evidence="5 6" key="1">
    <citation type="submission" date="2021-02" db="EMBL/GenBank/DDBJ databases">
        <title>Plant Genome Project.</title>
        <authorList>
            <person name="Zhang R.-G."/>
        </authorList>
    </citation>
    <scope>NUCLEOTIDE SEQUENCE [LARGE SCALE GENOMIC DNA]</scope>
    <source>
        <tissue evidence="5">Leaves</tissue>
    </source>
</reference>
<proteinExistence type="inferred from homology"/>
<feature type="domain" description="DYW" evidence="4">
    <location>
        <begin position="507"/>
        <end position="597"/>
    </location>
</feature>
<keyword evidence="6" id="KW-1185">Reference proteome</keyword>
<feature type="repeat" description="PPR" evidence="3">
    <location>
        <begin position="292"/>
        <end position="326"/>
    </location>
</feature>
<dbReference type="PANTHER" id="PTHR47926">
    <property type="entry name" value="PENTATRICOPEPTIDE REPEAT-CONTAINING PROTEIN"/>
    <property type="match status" value="1"/>
</dbReference>
<dbReference type="InterPro" id="IPR002885">
    <property type="entry name" value="PPR_rpt"/>
</dbReference>
<dbReference type="PROSITE" id="PS51375">
    <property type="entry name" value="PPR"/>
    <property type="match status" value="4"/>
</dbReference>
<dbReference type="Pfam" id="PF14432">
    <property type="entry name" value="DYW_deaminase"/>
    <property type="match status" value="1"/>
</dbReference>
<gene>
    <name evidence="5" type="ORF">JRO89_XS13G0088500</name>
</gene>
<evidence type="ECO:0000256" key="3">
    <source>
        <dbReference type="PROSITE-ProRule" id="PRU00708"/>
    </source>
</evidence>
<dbReference type="Pfam" id="PF01535">
    <property type="entry name" value="PPR"/>
    <property type="match status" value="2"/>
</dbReference>
<keyword evidence="2" id="KW-0677">Repeat</keyword>
<dbReference type="NCBIfam" id="TIGR00756">
    <property type="entry name" value="PPR"/>
    <property type="match status" value="3"/>
</dbReference>
<dbReference type="Gene3D" id="1.25.40.10">
    <property type="entry name" value="Tetratricopeptide repeat domain"/>
    <property type="match status" value="2"/>
</dbReference>
<evidence type="ECO:0000313" key="6">
    <source>
        <dbReference type="Proteomes" id="UP000827721"/>
    </source>
</evidence>
<dbReference type="InterPro" id="IPR032867">
    <property type="entry name" value="DYW_dom"/>
</dbReference>
<comment type="similarity">
    <text evidence="1">Belongs to the PPR family. PCMP-H subfamily.</text>
</comment>